<dbReference type="Proteomes" id="UP000646523">
    <property type="component" value="Unassembled WGS sequence"/>
</dbReference>
<accession>A0A917ZBF8</accession>
<dbReference type="RefSeq" id="WP_189127589.1">
    <property type="nucleotide sequence ID" value="NZ_BMNH01000025.1"/>
</dbReference>
<organism evidence="2 3">
    <name type="scientific">Nonomuraea cavernae</name>
    <dbReference type="NCBI Taxonomy" id="2045107"/>
    <lineage>
        <taxon>Bacteria</taxon>
        <taxon>Bacillati</taxon>
        <taxon>Actinomycetota</taxon>
        <taxon>Actinomycetes</taxon>
        <taxon>Streptosporangiales</taxon>
        <taxon>Streptosporangiaceae</taxon>
        <taxon>Nonomuraea</taxon>
    </lineage>
</organism>
<dbReference type="AlphaFoldDB" id="A0A917ZBF8"/>
<dbReference type="Pfam" id="PF03995">
    <property type="entry name" value="Inhibitor_I36"/>
    <property type="match status" value="1"/>
</dbReference>
<evidence type="ECO:0000313" key="3">
    <source>
        <dbReference type="Proteomes" id="UP000646523"/>
    </source>
</evidence>
<proteinExistence type="predicted"/>
<feature type="chain" id="PRO_5039511693" description="Peptidase inhibitor family I36" evidence="1">
    <location>
        <begin position="28"/>
        <end position="121"/>
    </location>
</feature>
<dbReference type="EMBL" id="BMNH01000025">
    <property type="protein sequence ID" value="GGO78412.1"/>
    <property type="molecule type" value="Genomic_DNA"/>
</dbReference>
<sequence>MKRLTNSLAVLALAAVFSLTGASAAQAGVLAWDCPAGYSCYYDNKEGGNRIWIAPSAGCFDLGRMNPPLNDRISSVNNGGNGQVHLYNWEGHWAYLENISRGAKWNTRYQNVADMVCIDQR</sequence>
<name>A0A917ZBF8_9ACTN</name>
<protein>
    <recommendedName>
        <fullName evidence="4">Peptidase inhibitor family I36</fullName>
    </recommendedName>
</protein>
<comment type="caution">
    <text evidence="2">The sequence shown here is derived from an EMBL/GenBank/DDBJ whole genome shotgun (WGS) entry which is preliminary data.</text>
</comment>
<gene>
    <name evidence="2" type="ORF">GCM10012289_60330</name>
</gene>
<evidence type="ECO:0000256" key="1">
    <source>
        <dbReference type="SAM" id="SignalP"/>
    </source>
</evidence>
<feature type="signal peptide" evidence="1">
    <location>
        <begin position="1"/>
        <end position="27"/>
    </location>
</feature>
<reference evidence="2" key="1">
    <citation type="journal article" date="2014" name="Int. J. Syst. Evol. Microbiol.">
        <title>Complete genome sequence of Corynebacterium casei LMG S-19264T (=DSM 44701T), isolated from a smear-ripened cheese.</title>
        <authorList>
            <consortium name="US DOE Joint Genome Institute (JGI-PGF)"/>
            <person name="Walter F."/>
            <person name="Albersmeier A."/>
            <person name="Kalinowski J."/>
            <person name="Ruckert C."/>
        </authorList>
    </citation>
    <scope>NUCLEOTIDE SEQUENCE</scope>
    <source>
        <strain evidence="2">CGMCC 4.7368</strain>
    </source>
</reference>
<evidence type="ECO:0008006" key="4">
    <source>
        <dbReference type="Google" id="ProtNLM"/>
    </source>
</evidence>
<keyword evidence="3" id="KW-1185">Reference proteome</keyword>
<keyword evidence="1" id="KW-0732">Signal</keyword>
<reference evidence="2" key="2">
    <citation type="submission" date="2020-09" db="EMBL/GenBank/DDBJ databases">
        <authorList>
            <person name="Sun Q."/>
            <person name="Zhou Y."/>
        </authorList>
    </citation>
    <scope>NUCLEOTIDE SEQUENCE</scope>
    <source>
        <strain evidence="2">CGMCC 4.7368</strain>
    </source>
</reference>
<evidence type="ECO:0000313" key="2">
    <source>
        <dbReference type="EMBL" id="GGO78412.1"/>
    </source>
</evidence>